<dbReference type="RefSeq" id="WP_198568273.1">
    <property type="nucleotide sequence ID" value="NZ_CP066167.1"/>
</dbReference>
<evidence type="ECO:0000256" key="1">
    <source>
        <dbReference type="ARBA" id="ARBA00010584"/>
    </source>
</evidence>
<comment type="similarity">
    <text evidence="1">Belongs to the aspartate-semialdehyde dehydrogenase family.</text>
</comment>
<dbReference type="AlphaFoldDB" id="A0A7T4QXZ7"/>
<dbReference type="EMBL" id="CP066167">
    <property type="protein sequence ID" value="QQD16771.1"/>
    <property type="molecule type" value="Genomic_DNA"/>
</dbReference>
<organism evidence="3 4">
    <name type="scientific">Spongiibacter nanhainus</name>
    <dbReference type="NCBI Taxonomy" id="2794344"/>
    <lineage>
        <taxon>Bacteria</taxon>
        <taxon>Pseudomonadati</taxon>
        <taxon>Pseudomonadota</taxon>
        <taxon>Gammaproteobacteria</taxon>
        <taxon>Cellvibrionales</taxon>
        <taxon>Spongiibacteraceae</taxon>
        <taxon>Spongiibacter</taxon>
    </lineage>
</organism>
<dbReference type="SUPFAM" id="SSF55347">
    <property type="entry name" value="Glyceraldehyde-3-phosphate dehydrogenase-like, C-terminal domain"/>
    <property type="match status" value="1"/>
</dbReference>
<evidence type="ECO:0000259" key="2">
    <source>
        <dbReference type="Pfam" id="PF02774"/>
    </source>
</evidence>
<proteinExistence type="inferred from homology"/>
<dbReference type="GO" id="GO:0046983">
    <property type="term" value="F:protein dimerization activity"/>
    <property type="evidence" value="ECO:0007669"/>
    <property type="project" value="InterPro"/>
</dbReference>
<dbReference type="Gene3D" id="3.40.50.720">
    <property type="entry name" value="NAD(P)-binding Rossmann-like Domain"/>
    <property type="match status" value="1"/>
</dbReference>
<dbReference type="PANTHER" id="PTHR46278:SF2">
    <property type="entry name" value="ASPARTATE-SEMIALDEHYDE DEHYDROGENASE"/>
    <property type="match status" value="1"/>
</dbReference>
<protein>
    <recommendedName>
        <fullName evidence="2">Semialdehyde dehydrogenase dimerisation domain-containing protein</fullName>
    </recommendedName>
</protein>
<dbReference type="InterPro" id="IPR012280">
    <property type="entry name" value="Semialdhyde_DH_dimer_dom"/>
</dbReference>
<dbReference type="GO" id="GO:0016620">
    <property type="term" value="F:oxidoreductase activity, acting on the aldehyde or oxo group of donors, NAD or NADP as acceptor"/>
    <property type="evidence" value="ECO:0007669"/>
    <property type="project" value="InterPro"/>
</dbReference>
<name>A0A7T4QXZ7_9GAMM</name>
<dbReference type="KEGG" id="snan:I6N98_10225"/>
<dbReference type="GO" id="GO:0008652">
    <property type="term" value="P:amino acid biosynthetic process"/>
    <property type="evidence" value="ECO:0007669"/>
    <property type="project" value="InterPro"/>
</dbReference>
<feature type="domain" description="Semialdehyde dehydrogenase dimerisation" evidence="2">
    <location>
        <begin position="144"/>
        <end position="303"/>
    </location>
</feature>
<dbReference type="Pfam" id="PF02774">
    <property type="entry name" value="Semialdhyde_dhC"/>
    <property type="match status" value="1"/>
</dbReference>
<evidence type="ECO:0000313" key="3">
    <source>
        <dbReference type="EMBL" id="QQD16771.1"/>
    </source>
</evidence>
<gene>
    <name evidence="3" type="ORF">I6N98_10225</name>
</gene>
<reference evidence="3 4" key="1">
    <citation type="submission" date="2020-12" db="EMBL/GenBank/DDBJ databases">
        <authorList>
            <person name="Shan Y."/>
        </authorList>
    </citation>
    <scope>NUCLEOTIDE SEQUENCE [LARGE SCALE GENOMIC DNA]</scope>
    <source>
        <strain evidence="4">csc3.9</strain>
    </source>
</reference>
<evidence type="ECO:0000313" key="4">
    <source>
        <dbReference type="Proteomes" id="UP000596063"/>
    </source>
</evidence>
<dbReference type="PANTHER" id="PTHR46278">
    <property type="entry name" value="DEHYDROGENASE, PUTATIVE-RELATED"/>
    <property type="match status" value="1"/>
</dbReference>
<dbReference type="Proteomes" id="UP000596063">
    <property type="component" value="Chromosome"/>
</dbReference>
<sequence>MSITEATLENLNKVAVAGVDTLVGETLLDKLGELHMPSPLAIGYSDDAEPPMYRGRPLPLTTLSALDLSAIEVLLVLPGLPDSELVSRAEDAGIRLLDCADILAQRDDCLLVGADLPGEAGSLSWAIADVVSHNVALALAGVEGIARIDLSVVLPVSVAGRPGLETLAAETARMLNGQPPPASSFSQPLAFNVAVDASAAEIEQNLSRLLTVGNFAPQVNCLASMASAFHAHLCQVRVETDQSVDLPSLRERWAGNSLLDYLPGEAPSAVALADSERIQVGALFADRRNPNAFRFALSGDYLRHGVVNTCISLLQFLIKNAS</sequence>
<accession>A0A7T4QXZ7</accession>
<dbReference type="Gene3D" id="3.30.360.10">
    <property type="entry name" value="Dihydrodipicolinate Reductase, domain 2"/>
    <property type="match status" value="1"/>
</dbReference>
<keyword evidence="4" id="KW-1185">Reference proteome</keyword>